<sequence length="53" mass="6296">MVMKWLCFTELSQQTCFFVEIQQQQQQQHSLSPKLIGVDYMNQTFSFCSIKCN</sequence>
<dbReference type="AlphaFoldDB" id="A0AAP0KSZ8"/>
<organism evidence="1 2">
    <name type="scientific">Stephania cephalantha</name>
    <dbReference type="NCBI Taxonomy" id="152367"/>
    <lineage>
        <taxon>Eukaryota</taxon>
        <taxon>Viridiplantae</taxon>
        <taxon>Streptophyta</taxon>
        <taxon>Embryophyta</taxon>
        <taxon>Tracheophyta</taxon>
        <taxon>Spermatophyta</taxon>
        <taxon>Magnoliopsida</taxon>
        <taxon>Ranunculales</taxon>
        <taxon>Menispermaceae</taxon>
        <taxon>Menispermoideae</taxon>
        <taxon>Cissampelideae</taxon>
        <taxon>Stephania</taxon>
    </lineage>
</organism>
<gene>
    <name evidence="1" type="ORF">Scep_003716</name>
</gene>
<evidence type="ECO:0000313" key="1">
    <source>
        <dbReference type="EMBL" id="KAK9157142.1"/>
    </source>
</evidence>
<reference evidence="1 2" key="1">
    <citation type="submission" date="2024-01" db="EMBL/GenBank/DDBJ databases">
        <title>Genome assemblies of Stephania.</title>
        <authorList>
            <person name="Yang L."/>
        </authorList>
    </citation>
    <scope>NUCLEOTIDE SEQUENCE [LARGE SCALE GENOMIC DNA]</scope>
    <source>
        <strain evidence="1">JXDWG</strain>
        <tissue evidence="1">Leaf</tissue>
    </source>
</reference>
<keyword evidence="2" id="KW-1185">Reference proteome</keyword>
<comment type="caution">
    <text evidence="1">The sequence shown here is derived from an EMBL/GenBank/DDBJ whole genome shotgun (WGS) entry which is preliminary data.</text>
</comment>
<protein>
    <submittedName>
        <fullName evidence="1">Uncharacterized protein</fullName>
    </submittedName>
</protein>
<accession>A0AAP0KSZ8</accession>
<evidence type="ECO:0000313" key="2">
    <source>
        <dbReference type="Proteomes" id="UP001419268"/>
    </source>
</evidence>
<proteinExistence type="predicted"/>
<name>A0AAP0KSZ8_9MAGN</name>
<dbReference type="Proteomes" id="UP001419268">
    <property type="component" value="Unassembled WGS sequence"/>
</dbReference>
<dbReference type="EMBL" id="JBBNAG010000002">
    <property type="protein sequence ID" value="KAK9157142.1"/>
    <property type="molecule type" value="Genomic_DNA"/>
</dbReference>